<accession>H1XYD3</accession>
<dbReference type="HOGENOM" id="CLU_758154_0_0_0"/>
<dbReference type="InterPro" id="IPR023614">
    <property type="entry name" value="Porin_dom_sf"/>
</dbReference>
<dbReference type="EMBL" id="CP018099">
    <property type="protein sequence ID" value="APF19294.1"/>
    <property type="molecule type" value="Genomic_DNA"/>
</dbReference>
<feature type="chain" id="PRO_5010834690" evidence="1">
    <location>
        <begin position="18"/>
        <end position="337"/>
    </location>
</feature>
<dbReference type="AlphaFoldDB" id="H1XYD3"/>
<dbReference type="KEGG" id="caby:Cabys_2545"/>
<dbReference type="OrthoDB" id="1116797at2"/>
<organism evidence="3 4">
    <name type="scientific">Caldithrix abyssi DSM 13497</name>
    <dbReference type="NCBI Taxonomy" id="880073"/>
    <lineage>
        <taxon>Bacteria</taxon>
        <taxon>Pseudomonadati</taxon>
        <taxon>Calditrichota</taxon>
        <taxon>Calditrichia</taxon>
        <taxon>Calditrichales</taxon>
        <taxon>Calditrichaceae</taxon>
        <taxon>Caldithrix</taxon>
    </lineage>
</organism>
<evidence type="ECO:0000313" key="2">
    <source>
        <dbReference type="EMBL" id="APF19294.1"/>
    </source>
</evidence>
<dbReference type="PaxDb" id="880073-Calab_3602"/>
<keyword evidence="4" id="KW-1185">Reference proteome</keyword>
<sequence precursor="true">MKKLYFILLLISTLLFAQNNKSGKISGLMFGDYYYEVSNNNSNLKDRNGFWIRRIYLKYQKDITENFSSCVLFEMNTPDGLNQVSNKLTPFVKAAYLSWNRGNHQALLGISLTPAYGAVLKMWGYRSIEKTPLDLHKFVHTVDFGLAIKGNLDKRGKFTYHLMIANGSGNVGDMNKGKKVMLSLGIKPVKNLLIDLYGDWDNNPGKTDWYTFRGFMAYKTEQFRVGLLYTHQVRELIGAKDLKLDMGSVFAVAKVMKKTNAIMRIDRCFDPDPAGNTIAYIPFDPTARSTLIISGIDYAFDSDVHLMPNLETVLYDKTNGVTPDEDIIPRLTFLCKF</sequence>
<evidence type="ECO:0000256" key="1">
    <source>
        <dbReference type="SAM" id="SignalP"/>
    </source>
</evidence>
<dbReference type="RefSeq" id="WP_006930737.1">
    <property type="nucleotide sequence ID" value="NZ_CM001402.1"/>
</dbReference>
<evidence type="ECO:0000313" key="4">
    <source>
        <dbReference type="Proteomes" id="UP000004671"/>
    </source>
</evidence>
<protein>
    <submittedName>
        <fullName evidence="2">Heat shock protein 90</fullName>
    </submittedName>
</protein>
<name>H1XYD3_CALAY</name>
<keyword evidence="2" id="KW-0346">Stress response</keyword>
<reference evidence="3 4" key="1">
    <citation type="submission" date="2011-09" db="EMBL/GenBank/DDBJ databases">
        <title>The permanent draft genome of Caldithrix abyssi DSM 13497.</title>
        <authorList>
            <consortium name="US DOE Joint Genome Institute (JGI-PGF)"/>
            <person name="Lucas S."/>
            <person name="Han J."/>
            <person name="Lapidus A."/>
            <person name="Bruce D."/>
            <person name="Goodwin L."/>
            <person name="Pitluck S."/>
            <person name="Peters L."/>
            <person name="Kyrpides N."/>
            <person name="Mavromatis K."/>
            <person name="Ivanova N."/>
            <person name="Mikhailova N."/>
            <person name="Chertkov O."/>
            <person name="Detter J.C."/>
            <person name="Tapia R."/>
            <person name="Han C."/>
            <person name="Land M."/>
            <person name="Hauser L."/>
            <person name="Markowitz V."/>
            <person name="Cheng J.-F."/>
            <person name="Hugenholtz P."/>
            <person name="Woyke T."/>
            <person name="Wu D."/>
            <person name="Spring S."/>
            <person name="Brambilla E."/>
            <person name="Klenk H.-P."/>
            <person name="Eisen J.A."/>
        </authorList>
    </citation>
    <scope>NUCLEOTIDE SEQUENCE [LARGE SCALE GENOMIC DNA]</scope>
    <source>
        <strain evidence="3 4">DSM 13497</strain>
    </source>
</reference>
<reference evidence="2 5" key="2">
    <citation type="submission" date="2016-11" db="EMBL/GenBank/DDBJ databases">
        <title>Genomic analysis of Caldithrix abyssi and proposal of a novel bacterial phylum Caldithrichaeota.</title>
        <authorList>
            <person name="Kublanov I."/>
            <person name="Sigalova O."/>
            <person name="Gavrilov S."/>
            <person name="Lebedinsky A."/>
            <person name="Ivanova N."/>
            <person name="Daum C."/>
            <person name="Reddy T."/>
            <person name="Klenk H.P."/>
            <person name="Goker M."/>
            <person name="Reva O."/>
            <person name="Miroshnichenko M."/>
            <person name="Kyprides N."/>
            <person name="Woyke T."/>
            <person name="Gelfand M."/>
        </authorList>
    </citation>
    <scope>NUCLEOTIDE SEQUENCE [LARGE SCALE GENOMIC DNA]</scope>
    <source>
        <strain evidence="2 5">LF13</strain>
    </source>
</reference>
<dbReference type="Gene3D" id="2.40.160.10">
    <property type="entry name" value="Porin"/>
    <property type="match status" value="1"/>
</dbReference>
<dbReference type="STRING" id="880073.Cabys_2545"/>
<evidence type="ECO:0000313" key="3">
    <source>
        <dbReference type="EMBL" id="EHO43200.1"/>
    </source>
</evidence>
<dbReference type="eggNOG" id="COG3203">
    <property type="taxonomic scope" value="Bacteria"/>
</dbReference>
<evidence type="ECO:0000313" key="5">
    <source>
        <dbReference type="Proteomes" id="UP000183868"/>
    </source>
</evidence>
<keyword evidence="1" id="KW-0732">Signal</keyword>
<dbReference type="Proteomes" id="UP000183868">
    <property type="component" value="Chromosome"/>
</dbReference>
<dbReference type="SUPFAM" id="SSF56935">
    <property type="entry name" value="Porins"/>
    <property type="match status" value="1"/>
</dbReference>
<proteinExistence type="predicted"/>
<dbReference type="InParanoid" id="H1XYD3"/>
<gene>
    <name evidence="2" type="ORF">Cabys_2545</name>
    <name evidence="3" type="ORF">Calab_3602</name>
</gene>
<dbReference type="Proteomes" id="UP000004671">
    <property type="component" value="Chromosome"/>
</dbReference>
<feature type="signal peptide" evidence="1">
    <location>
        <begin position="1"/>
        <end position="17"/>
    </location>
</feature>
<dbReference type="EMBL" id="CM001402">
    <property type="protein sequence ID" value="EHO43200.1"/>
    <property type="molecule type" value="Genomic_DNA"/>
</dbReference>